<organism evidence="1">
    <name type="scientific">Pseudomonas marincola</name>
    <dbReference type="NCBI Taxonomy" id="437900"/>
    <lineage>
        <taxon>Bacteria</taxon>
        <taxon>Pseudomonadati</taxon>
        <taxon>Pseudomonadota</taxon>
        <taxon>Gammaproteobacteria</taxon>
        <taxon>Pseudomonadales</taxon>
        <taxon>Pseudomonadaceae</taxon>
        <taxon>Pseudomonas</taxon>
    </lineage>
</organism>
<dbReference type="Pfam" id="PF14354">
    <property type="entry name" value="Lar_restr_allev"/>
    <property type="match status" value="1"/>
</dbReference>
<proteinExistence type="predicted"/>
<sequence>MSKLKACPFCGENPPDDSHTLTDGGFKYGAVVCGCGAVGPDTRTDYKEWPHWKTAALAEWNRRAIPEGYALVPVDQLKKIHRDLDACQKLIWANMRGCDPAYYEDAQASLAHIEAMLAAAQEVE</sequence>
<reference evidence="1" key="1">
    <citation type="submission" date="2019-02" db="EMBL/GenBank/DDBJ databases">
        <authorList>
            <consortium name="Genoscope - CEA"/>
            <person name="William W."/>
        </authorList>
    </citation>
    <scope>NUCLEOTIDE SEQUENCE [LARGE SCALE GENOMIC DNA]</scope>
    <source>
        <strain evidence="1">YSy11</strain>
    </source>
</reference>
<evidence type="ECO:0008006" key="2">
    <source>
        <dbReference type="Google" id="ProtNLM"/>
    </source>
</evidence>
<accession>A0A653E634</accession>
<dbReference type="AlphaFoldDB" id="A0A653E634"/>
<name>A0A653E634_9PSED</name>
<evidence type="ECO:0000313" key="1">
    <source>
        <dbReference type="EMBL" id="VEV98180.1"/>
    </source>
</evidence>
<protein>
    <recommendedName>
        <fullName evidence="2">Restriction alleviation protein Lar</fullName>
    </recommendedName>
</protein>
<dbReference type="EMBL" id="LR215729">
    <property type="protein sequence ID" value="VEV98180.1"/>
    <property type="molecule type" value="Genomic_DNA"/>
</dbReference>
<dbReference type="RefSeq" id="WP_150548751.1">
    <property type="nucleotide sequence ID" value="NZ_LR215729.2"/>
</dbReference>
<gene>
    <name evidence="1" type="ORF">PMYSY11_3136</name>
</gene>